<dbReference type="GO" id="GO:0004438">
    <property type="term" value="F:phosphatidylinositol-3-phosphate phosphatase activity"/>
    <property type="evidence" value="ECO:0007669"/>
    <property type="project" value="TreeGrafter"/>
</dbReference>
<organism evidence="5 6">
    <name type="scientific">Rotaria sordida</name>
    <dbReference type="NCBI Taxonomy" id="392033"/>
    <lineage>
        <taxon>Eukaryota</taxon>
        <taxon>Metazoa</taxon>
        <taxon>Spiralia</taxon>
        <taxon>Gnathifera</taxon>
        <taxon>Rotifera</taxon>
        <taxon>Eurotatoria</taxon>
        <taxon>Bdelloidea</taxon>
        <taxon>Philodinida</taxon>
        <taxon>Philodinidae</taxon>
        <taxon>Rotaria</taxon>
    </lineage>
</organism>
<dbReference type="InterPro" id="IPR030564">
    <property type="entry name" value="Myotubularin"/>
</dbReference>
<comment type="similarity">
    <text evidence="1">Belongs to the protein-tyrosine phosphatase family. Non-receptor class myotubularin subfamily.</text>
</comment>
<evidence type="ECO:0000256" key="2">
    <source>
        <dbReference type="SAM" id="MobiDB-lite"/>
    </source>
</evidence>
<dbReference type="GO" id="GO:0106018">
    <property type="term" value="F:phosphatidylinositol-3,5-bisphosphate phosphatase activity"/>
    <property type="evidence" value="ECO:0007669"/>
    <property type="project" value="TreeGrafter"/>
</dbReference>
<dbReference type="AlphaFoldDB" id="A0A814GLT1"/>
<dbReference type="Gene3D" id="2.30.29.30">
    <property type="entry name" value="Pleckstrin-homology domain (PH domain)/Phosphotyrosine-binding domain (PTB)"/>
    <property type="match status" value="1"/>
</dbReference>
<dbReference type="SUPFAM" id="SSF50729">
    <property type="entry name" value="PH domain-like"/>
    <property type="match status" value="1"/>
</dbReference>
<feature type="compositionally biased region" description="Polar residues" evidence="2">
    <location>
        <begin position="364"/>
        <end position="381"/>
    </location>
</feature>
<dbReference type="Pfam" id="PF06602">
    <property type="entry name" value="Myotub-related"/>
    <property type="match status" value="1"/>
</dbReference>
<name>A0A814GLT1_9BILA</name>
<dbReference type="InterPro" id="IPR010569">
    <property type="entry name" value="Myotubularin-like_Pase_dom"/>
</dbReference>
<dbReference type="Proteomes" id="UP000663870">
    <property type="component" value="Unassembled WGS sequence"/>
</dbReference>
<evidence type="ECO:0000313" key="4">
    <source>
        <dbReference type="EMBL" id="CAF0795436.1"/>
    </source>
</evidence>
<reference evidence="5" key="1">
    <citation type="submission" date="2021-02" db="EMBL/GenBank/DDBJ databases">
        <authorList>
            <person name="Nowell W R."/>
        </authorList>
    </citation>
    <scope>NUCLEOTIDE SEQUENCE</scope>
</reference>
<dbReference type="GO" id="GO:0046856">
    <property type="term" value="P:phosphatidylinositol dephosphorylation"/>
    <property type="evidence" value="ECO:0007669"/>
    <property type="project" value="TreeGrafter"/>
</dbReference>
<dbReference type="EMBL" id="CAJNOH010000039">
    <property type="protein sequence ID" value="CAF0795436.1"/>
    <property type="molecule type" value="Genomic_DNA"/>
</dbReference>
<keyword evidence="6" id="KW-1185">Reference proteome</keyword>
<gene>
    <name evidence="5" type="ORF">JXQ802_LOCUS14042</name>
    <name evidence="4" type="ORF">PYM288_LOCUS4348</name>
</gene>
<comment type="caution">
    <text evidence="5">The sequence shown here is derived from an EMBL/GenBank/DDBJ whole genome shotgun (WGS) entry which is preliminary data.</text>
</comment>
<evidence type="ECO:0000313" key="6">
    <source>
        <dbReference type="Proteomes" id="UP000663870"/>
    </source>
</evidence>
<dbReference type="GO" id="GO:0005737">
    <property type="term" value="C:cytoplasm"/>
    <property type="evidence" value="ECO:0007669"/>
    <property type="project" value="TreeGrafter"/>
</dbReference>
<dbReference type="SUPFAM" id="SSF52799">
    <property type="entry name" value="(Phosphotyrosine protein) phosphatases II"/>
    <property type="match status" value="1"/>
</dbReference>
<dbReference type="InterPro" id="IPR011993">
    <property type="entry name" value="PH-like_dom_sf"/>
</dbReference>
<evidence type="ECO:0000256" key="1">
    <source>
        <dbReference type="ARBA" id="ARBA00007471"/>
    </source>
</evidence>
<feature type="domain" description="Myotubularin phosphatase" evidence="3">
    <location>
        <begin position="381"/>
        <end position="734"/>
    </location>
</feature>
<dbReference type="PANTHER" id="PTHR10807">
    <property type="entry name" value="MYOTUBULARIN-RELATED"/>
    <property type="match status" value="1"/>
</dbReference>
<proteinExistence type="inferred from homology"/>
<dbReference type="InterPro" id="IPR029021">
    <property type="entry name" value="Prot-tyrosine_phosphatase-like"/>
</dbReference>
<dbReference type="EMBL" id="CAJNOL010000309">
    <property type="protein sequence ID" value="CAF0998333.1"/>
    <property type="molecule type" value="Genomic_DNA"/>
</dbReference>
<dbReference type="Proteomes" id="UP000663854">
    <property type="component" value="Unassembled WGS sequence"/>
</dbReference>
<feature type="region of interest" description="Disordered" evidence="2">
    <location>
        <begin position="364"/>
        <end position="393"/>
    </location>
</feature>
<dbReference type="PANTHER" id="PTHR10807:SF110">
    <property type="entry name" value="FI17948P1"/>
    <property type="match status" value="1"/>
</dbReference>
<protein>
    <recommendedName>
        <fullName evidence="3">Myotubularin phosphatase domain-containing protein</fullName>
    </recommendedName>
</protein>
<sequence length="795" mass="92161">MSANDPNIDLVTKNDVLQSILPEFIKIVRKILPEELPLNMYVYNVEYTEGACKRLIGTLYMSNFRLVFAPDDETDENNSISSGNKYIGDYDIPLASIYKINVAPVNSRIGFKSFLNENQLQSETRTFTIITRDFRNITFTKCSVTKSNTATIKQPEISVTKMEKYIDALKFHSRFQSREQLYLYTALQQSSTKRFSPKYNRGYILSSMGSSPLLDHDTTDYDLNNDEYIKSYMTFDDWRDELYEANEQQWIVDQKKFDEESTIKSEGPYVRLIYSKDNDGSGDLIWHWTHTSQIENNSNNRRQVQTQKYMLITVPGIGETTSSVEPETPTSLPSNISSSPFRFFKIKKNILKPLRRNTLDTPKLVNTNENKTTTSDLSDLSQMPPDDGLRRVTTDTNLVPTSDYLYEQPFQRYNLSKFPCNLKRLQASYEKLIEICVIAPDDDDDKWLTKLNTCKWLKFVSKALHGAASLAKLLDFTNIELVGSDTDNSCLMSSLVQILLRPKCRTIKGFCELIVREWLIRGHKFLERCGQILFDGNGNPVQESPVFLLFLDCVHQLIVQNPFSFEFTDYLLLEFYRNVCYCYHHTFVFNDVLERLQIIHNYPKNMFVLSSFDFSKYLDPEICRLLKNDASIFNLQTSSSSSSSNEKLKSRIEATVIYPTSSSSSSPQYPNRTVYYLETPKSRISILDIPITNAPGTLNPEQYEYDNIESPQIFPDDLHVDWRTFNLVLWSKCYCRYDQNYIPTLLERQLSSDINCLKQNIENICIQSRRQILLDTFQHVGHANSWYPQTLVTRV</sequence>
<evidence type="ECO:0000259" key="3">
    <source>
        <dbReference type="PROSITE" id="PS51339"/>
    </source>
</evidence>
<dbReference type="PROSITE" id="PS51339">
    <property type="entry name" value="PPASE_MYOTUBULARIN"/>
    <property type="match status" value="1"/>
</dbReference>
<accession>A0A814GLT1</accession>
<evidence type="ECO:0000313" key="5">
    <source>
        <dbReference type="EMBL" id="CAF0998333.1"/>
    </source>
</evidence>